<dbReference type="AlphaFoldDB" id="B7Q7R6"/>
<name>B7Q7R6_IXOSC</name>
<evidence type="ECO:0000313" key="1">
    <source>
        <dbReference type="EMBL" id="EEC14888.1"/>
    </source>
</evidence>
<protein>
    <submittedName>
        <fullName evidence="1 2">Uncharacterized protein</fullName>
    </submittedName>
</protein>
<evidence type="ECO:0000313" key="3">
    <source>
        <dbReference type="Proteomes" id="UP000001555"/>
    </source>
</evidence>
<accession>B7Q7R6</accession>
<dbReference type="HOGENOM" id="CLU_3052684_0_0_1"/>
<keyword evidence="3" id="KW-1185">Reference proteome</keyword>
<organism>
    <name type="scientific">Ixodes scapularis</name>
    <name type="common">Black-legged tick</name>
    <name type="synonym">Deer tick</name>
    <dbReference type="NCBI Taxonomy" id="6945"/>
    <lineage>
        <taxon>Eukaryota</taxon>
        <taxon>Metazoa</taxon>
        <taxon>Ecdysozoa</taxon>
        <taxon>Arthropoda</taxon>
        <taxon>Chelicerata</taxon>
        <taxon>Arachnida</taxon>
        <taxon>Acari</taxon>
        <taxon>Parasitiformes</taxon>
        <taxon>Ixodida</taxon>
        <taxon>Ixodoidea</taxon>
        <taxon>Ixodidae</taxon>
        <taxon>Ixodinae</taxon>
        <taxon>Ixodes</taxon>
    </lineage>
</organism>
<dbReference type="VEuPathDB" id="VectorBase:ISCW011767"/>
<gene>
    <name evidence="1" type="ORF">IscW_ISCW011767</name>
</gene>
<proteinExistence type="predicted"/>
<dbReference type="PaxDb" id="6945-B7Q7R6"/>
<reference evidence="2" key="2">
    <citation type="submission" date="2020-05" db="UniProtKB">
        <authorList>
            <consortium name="EnsemblMetazoa"/>
        </authorList>
    </citation>
    <scope>IDENTIFICATION</scope>
    <source>
        <strain evidence="2">wikel</strain>
    </source>
</reference>
<sequence>MVQAGNMVKDADWDINDNHVPRVSVPPRSERLFKHSARGRGWGRLTCSYAQVAV</sequence>
<dbReference type="EMBL" id="DS877219">
    <property type="protein sequence ID" value="EEC14888.1"/>
    <property type="molecule type" value="Genomic_DNA"/>
</dbReference>
<evidence type="ECO:0000313" key="2">
    <source>
        <dbReference type="EnsemblMetazoa" id="ISCW011767-PA"/>
    </source>
</evidence>
<dbReference type="VEuPathDB" id="VectorBase:ISCI011767"/>
<dbReference type="Proteomes" id="UP000001555">
    <property type="component" value="Unassembled WGS sequence"/>
</dbReference>
<reference evidence="1 3" key="1">
    <citation type="submission" date="2008-03" db="EMBL/GenBank/DDBJ databases">
        <title>Annotation of Ixodes scapularis.</title>
        <authorList>
            <consortium name="Ixodes scapularis Genome Project Consortium"/>
            <person name="Caler E."/>
            <person name="Hannick L.I."/>
            <person name="Bidwell S."/>
            <person name="Joardar V."/>
            <person name="Thiagarajan M."/>
            <person name="Amedeo P."/>
            <person name="Galinsky K.J."/>
            <person name="Schobel S."/>
            <person name="Inman J."/>
            <person name="Hostetler J."/>
            <person name="Miller J."/>
            <person name="Hammond M."/>
            <person name="Megy K."/>
            <person name="Lawson D."/>
            <person name="Kodira C."/>
            <person name="Sutton G."/>
            <person name="Meyer J."/>
            <person name="Hill C.A."/>
            <person name="Birren B."/>
            <person name="Nene V."/>
            <person name="Collins F."/>
            <person name="Alarcon-Chaidez F."/>
            <person name="Wikel S."/>
            <person name="Strausberg R."/>
        </authorList>
    </citation>
    <scope>NUCLEOTIDE SEQUENCE [LARGE SCALE GENOMIC DNA]</scope>
    <source>
        <strain evidence="3">Wikel</strain>
        <strain evidence="1">Wikel colony</strain>
    </source>
</reference>
<dbReference type="EnsemblMetazoa" id="ISCW011767-RA">
    <property type="protein sequence ID" value="ISCW011767-PA"/>
    <property type="gene ID" value="ISCW011767"/>
</dbReference>
<dbReference type="InParanoid" id="B7Q7R6"/>
<dbReference type="EMBL" id="ABJB010675713">
    <property type="status" value="NOT_ANNOTATED_CDS"/>
    <property type="molecule type" value="Genomic_DNA"/>
</dbReference>